<evidence type="ECO:0000313" key="4">
    <source>
        <dbReference type="Proteomes" id="UP000567179"/>
    </source>
</evidence>
<dbReference type="PANTHER" id="PTHR10039">
    <property type="entry name" value="AMELOGENIN"/>
    <property type="match status" value="1"/>
</dbReference>
<dbReference type="PROSITE" id="PS50837">
    <property type="entry name" value="NACHT"/>
    <property type="match status" value="1"/>
</dbReference>
<dbReference type="SUPFAM" id="SSF52540">
    <property type="entry name" value="P-loop containing nucleoside triphosphate hydrolases"/>
    <property type="match status" value="2"/>
</dbReference>
<protein>
    <recommendedName>
        <fullName evidence="2">NACHT domain-containing protein</fullName>
    </recommendedName>
</protein>
<dbReference type="Gene3D" id="3.40.50.300">
    <property type="entry name" value="P-loop containing nucleotide triphosphate hydrolases"/>
    <property type="match status" value="1"/>
</dbReference>
<organism evidence="3 4">
    <name type="scientific">Psilocybe cf. subviscida</name>
    <dbReference type="NCBI Taxonomy" id="2480587"/>
    <lineage>
        <taxon>Eukaryota</taxon>
        <taxon>Fungi</taxon>
        <taxon>Dikarya</taxon>
        <taxon>Basidiomycota</taxon>
        <taxon>Agaricomycotina</taxon>
        <taxon>Agaricomycetes</taxon>
        <taxon>Agaricomycetidae</taxon>
        <taxon>Agaricales</taxon>
        <taxon>Agaricineae</taxon>
        <taxon>Strophariaceae</taxon>
        <taxon>Psilocybe</taxon>
    </lineage>
</organism>
<dbReference type="OrthoDB" id="7464126at2759"/>
<feature type="domain" description="NACHT" evidence="2">
    <location>
        <begin position="101"/>
        <end position="249"/>
    </location>
</feature>
<sequence>MEEPMLINSRFHNPDSGGSMFREARDVHIHGGTFNAYGSGGTDDKKRIADAMALLSSRAEQGASYDTAAREDVPKCHERTRLAITDGIHKWAHSLQPNARPLMWMYGPAGSGKTTIMQTVAEIFDKEGSLAASFFFSRLSAARPRNKEKFVITLAHQLSCCIPALRQPLADALSDFAILSKSLVRQLDSLVIGPLNGLEIDQTRHHYIFLVDGLDECAGDTAQRDVLNLLERLLHQSRYRVRILVASRSLPLIQSYFSQGSIGEITQTTPLDTNYQTDEDIAQFLNSEFTKIRAEHPSRVGVPSEWPSRRDIKILVARASGQFIYASVVMKFIADHGRHPAESLQTIIGLNAGSHERPYEELDAVYTQVLSTIAPQNTEFVQAFMGCLVLDPERFYFAHVPQAINNTIMIDSVFMTQPGTTEARISRLYPLIKTRNIRRGSYRIGFEFSHASFPEYLLDYSRSKHFFLDMQMVHCTLARCWFKLFAAHFKLRPDGIPRNVASYRPPAMFSFGGGAAVMVNMINHCVQSKWTSELRQDVLDFDIKAAFLARAEQIQRGDAHILWDGILFWLELIFWIKEKCLLSSPEVERILDRVHDMIQSVLSEQPPWPTFRRGLSALLTLRKHEEIKSGWADIPRAFNTDCTRGWERIYQPDDLLIFHEHIRDASYSWLCRILAGGVEMNGSFLADGTVYTDLALLYSQVHEWHAER</sequence>
<dbReference type="Proteomes" id="UP000567179">
    <property type="component" value="Unassembled WGS sequence"/>
</dbReference>
<dbReference type="InterPro" id="IPR007111">
    <property type="entry name" value="NACHT_NTPase"/>
</dbReference>
<dbReference type="EMBL" id="JAACJJ010000047">
    <property type="protein sequence ID" value="KAF5313755.1"/>
    <property type="molecule type" value="Genomic_DNA"/>
</dbReference>
<dbReference type="AlphaFoldDB" id="A0A8H5AZC6"/>
<dbReference type="InterPro" id="IPR027417">
    <property type="entry name" value="P-loop_NTPase"/>
</dbReference>
<comment type="caution">
    <text evidence="3">The sequence shown here is derived from an EMBL/GenBank/DDBJ whole genome shotgun (WGS) entry which is preliminary data.</text>
</comment>
<accession>A0A8H5AZC6</accession>
<gene>
    <name evidence="3" type="ORF">D9619_013718</name>
</gene>
<proteinExistence type="predicted"/>
<evidence type="ECO:0000313" key="3">
    <source>
        <dbReference type="EMBL" id="KAF5313755.1"/>
    </source>
</evidence>
<keyword evidence="4" id="KW-1185">Reference proteome</keyword>
<dbReference type="Pfam" id="PF24883">
    <property type="entry name" value="NPHP3_N"/>
    <property type="match status" value="1"/>
</dbReference>
<keyword evidence="1" id="KW-0677">Repeat</keyword>
<reference evidence="3 4" key="1">
    <citation type="journal article" date="2020" name="ISME J.">
        <title>Uncovering the hidden diversity of litter-decomposition mechanisms in mushroom-forming fungi.</title>
        <authorList>
            <person name="Floudas D."/>
            <person name="Bentzer J."/>
            <person name="Ahren D."/>
            <person name="Johansson T."/>
            <person name="Persson P."/>
            <person name="Tunlid A."/>
        </authorList>
    </citation>
    <scope>NUCLEOTIDE SEQUENCE [LARGE SCALE GENOMIC DNA]</scope>
    <source>
        <strain evidence="3 4">CBS 101986</strain>
    </source>
</reference>
<name>A0A8H5AZC6_9AGAR</name>
<evidence type="ECO:0000256" key="1">
    <source>
        <dbReference type="ARBA" id="ARBA00022737"/>
    </source>
</evidence>
<evidence type="ECO:0000259" key="2">
    <source>
        <dbReference type="PROSITE" id="PS50837"/>
    </source>
</evidence>
<dbReference type="PANTHER" id="PTHR10039:SF14">
    <property type="entry name" value="NACHT DOMAIN-CONTAINING PROTEIN"/>
    <property type="match status" value="1"/>
</dbReference>
<dbReference type="InterPro" id="IPR056884">
    <property type="entry name" value="NPHP3-like_N"/>
</dbReference>